<dbReference type="OrthoDB" id="30795at2157"/>
<protein>
    <submittedName>
        <fullName evidence="2">Transcriptional regulator, TrmB</fullName>
    </submittedName>
</protein>
<accession>M0CCC8</accession>
<gene>
    <name evidence="2" type="ORF">C476_09703</name>
</gene>
<feature type="domain" description="Transcription regulator TrmB N-terminal" evidence="1">
    <location>
        <begin position="22"/>
        <end position="86"/>
    </location>
</feature>
<dbReference type="SUPFAM" id="SSF46785">
    <property type="entry name" value="Winged helix' DNA-binding domain"/>
    <property type="match status" value="1"/>
</dbReference>
<dbReference type="AlphaFoldDB" id="M0CCC8"/>
<dbReference type="Gene3D" id="1.10.10.10">
    <property type="entry name" value="Winged helix-like DNA-binding domain superfamily/Winged helix DNA-binding domain"/>
    <property type="match status" value="1"/>
</dbReference>
<dbReference type="InterPro" id="IPR036388">
    <property type="entry name" value="WH-like_DNA-bd_sf"/>
</dbReference>
<dbReference type="RefSeq" id="WP_008012341.1">
    <property type="nucleotide sequence ID" value="NZ_AOIT01000035.1"/>
</dbReference>
<evidence type="ECO:0000259" key="1">
    <source>
        <dbReference type="Pfam" id="PF01978"/>
    </source>
</evidence>
<evidence type="ECO:0000313" key="2">
    <source>
        <dbReference type="EMBL" id="ELZ20900.1"/>
    </source>
</evidence>
<dbReference type="EMBL" id="AOIT01000035">
    <property type="protein sequence ID" value="ELZ20900.1"/>
    <property type="molecule type" value="Genomic_DNA"/>
</dbReference>
<organism evidence="2 3">
    <name type="scientific">Natrinema limicola JCM 13563</name>
    <dbReference type="NCBI Taxonomy" id="1230457"/>
    <lineage>
        <taxon>Archaea</taxon>
        <taxon>Methanobacteriati</taxon>
        <taxon>Methanobacteriota</taxon>
        <taxon>Stenosarchaea group</taxon>
        <taxon>Halobacteria</taxon>
        <taxon>Halobacteriales</taxon>
        <taxon>Natrialbaceae</taxon>
        <taxon>Natrinema</taxon>
    </lineage>
</organism>
<name>M0CCC8_9EURY</name>
<dbReference type="Pfam" id="PF01978">
    <property type="entry name" value="TrmB"/>
    <property type="match status" value="1"/>
</dbReference>
<dbReference type="eggNOG" id="arCOG02037">
    <property type="taxonomic scope" value="Archaea"/>
</dbReference>
<dbReference type="Proteomes" id="UP000011615">
    <property type="component" value="Unassembled WGS sequence"/>
</dbReference>
<dbReference type="PATRIC" id="fig|1230457.4.peg.1955"/>
<sequence>MTDDEDEDESEGEGEALAAFERLGLTAYEAKVFIGLHRIGSGTARDVSQVVDVPRSQVYGVAERLEDRGLLEVQQSNPIRYRPVSTDEARELLRDRFEREQDRAFEYVETVKHESTGEETQEDIWTVRGRDQVDDRTVDILSQADERIVFGTRLPELVTDTIERTLTERAAAGVTVVVVSRTAAVRDRFAELDVVTVENLPTQRTDDQRSGRIVIADDDSILLSVIGDEGSETAIWSSGSLFASVLIQLLEASDELQVE</sequence>
<reference evidence="2 3" key="1">
    <citation type="journal article" date="2014" name="PLoS Genet.">
        <title>Phylogenetically driven sequencing of extremely halophilic archaea reveals strategies for static and dynamic osmo-response.</title>
        <authorList>
            <person name="Becker E.A."/>
            <person name="Seitzer P.M."/>
            <person name="Tritt A."/>
            <person name="Larsen D."/>
            <person name="Krusor M."/>
            <person name="Yao A.I."/>
            <person name="Wu D."/>
            <person name="Madern D."/>
            <person name="Eisen J.A."/>
            <person name="Darling A.E."/>
            <person name="Facciotti M.T."/>
        </authorList>
    </citation>
    <scope>NUCLEOTIDE SEQUENCE [LARGE SCALE GENOMIC DNA]</scope>
    <source>
        <strain evidence="2 3">JCM 13563</strain>
    </source>
</reference>
<dbReference type="InterPro" id="IPR002831">
    <property type="entry name" value="Tscrpt_reg_TrmB_N"/>
</dbReference>
<evidence type="ECO:0000313" key="3">
    <source>
        <dbReference type="Proteomes" id="UP000011615"/>
    </source>
</evidence>
<proteinExistence type="predicted"/>
<dbReference type="PANTHER" id="PTHR34293">
    <property type="entry name" value="HTH-TYPE TRANSCRIPTIONAL REGULATOR TRMBL2"/>
    <property type="match status" value="1"/>
</dbReference>
<dbReference type="InterPro" id="IPR051797">
    <property type="entry name" value="TrmB-like"/>
</dbReference>
<comment type="caution">
    <text evidence="2">The sequence shown here is derived from an EMBL/GenBank/DDBJ whole genome shotgun (WGS) entry which is preliminary data.</text>
</comment>
<dbReference type="InterPro" id="IPR036390">
    <property type="entry name" value="WH_DNA-bd_sf"/>
</dbReference>
<dbReference type="STRING" id="1230457.C476_09703"/>
<dbReference type="PANTHER" id="PTHR34293:SF1">
    <property type="entry name" value="HTH-TYPE TRANSCRIPTIONAL REGULATOR TRMBL2"/>
    <property type="match status" value="1"/>
</dbReference>
<keyword evidence="3" id="KW-1185">Reference proteome</keyword>